<evidence type="ECO:0000313" key="10">
    <source>
        <dbReference type="Proteomes" id="UP001198602"/>
    </source>
</evidence>
<dbReference type="PANTHER" id="PTHR47354">
    <property type="entry name" value="NADH OXIDOREDUCTASE HCR"/>
    <property type="match status" value="1"/>
</dbReference>
<evidence type="ECO:0000259" key="8">
    <source>
        <dbReference type="PROSITE" id="PS51384"/>
    </source>
</evidence>
<keyword evidence="6" id="KW-0411">Iron-sulfur</keyword>
<keyword evidence="2" id="KW-0001">2Fe-2S</keyword>
<dbReference type="InterPro" id="IPR001433">
    <property type="entry name" value="OxRdtase_FAD/NAD-bd"/>
</dbReference>
<dbReference type="Gene3D" id="3.10.20.30">
    <property type="match status" value="1"/>
</dbReference>
<dbReference type="InterPro" id="IPR050415">
    <property type="entry name" value="MRET"/>
</dbReference>
<evidence type="ECO:0000313" key="9">
    <source>
        <dbReference type="EMBL" id="MCA1855582.1"/>
    </source>
</evidence>
<feature type="domain" description="2Fe-2S ferredoxin-type" evidence="7">
    <location>
        <begin position="245"/>
        <end position="330"/>
    </location>
</feature>
<dbReference type="Gene3D" id="3.40.50.80">
    <property type="entry name" value="Nucleotide-binding domain of ferredoxin-NADP reductase (FNR) module"/>
    <property type="match status" value="1"/>
</dbReference>
<dbReference type="CDD" id="cd00207">
    <property type="entry name" value="fer2"/>
    <property type="match status" value="1"/>
</dbReference>
<dbReference type="PRINTS" id="PR00409">
    <property type="entry name" value="PHDIOXRDTASE"/>
</dbReference>
<dbReference type="Pfam" id="PF00111">
    <property type="entry name" value="Fer2"/>
    <property type="match status" value="1"/>
</dbReference>
<dbReference type="SUPFAM" id="SSF63380">
    <property type="entry name" value="Riboflavin synthase domain-like"/>
    <property type="match status" value="1"/>
</dbReference>
<keyword evidence="5" id="KW-0408">Iron</keyword>
<dbReference type="InterPro" id="IPR017938">
    <property type="entry name" value="Riboflavin_synthase-like_b-brl"/>
</dbReference>
<dbReference type="Pfam" id="PF00175">
    <property type="entry name" value="NAD_binding_1"/>
    <property type="match status" value="1"/>
</dbReference>
<keyword evidence="1" id="KW-0285">Flavoprotein</keyword>
<sequence length="330" mass="35097">MNAPFPMPAAVAPATAQDRLRVRLQSVRYVTRDIQLFEFVDPAGAPLPATTPGAHVDVHLANGITRSYSLIEAHPAPGRYLVGVKRDPNSRGGSRYMHETLRVGAELTLSQPRNLFPLKEDAPHTVLLAGGIGITPILCMAERLAALGAPFTLWYASRTRADLAFLPELARFGERLHLHVDEEAQSVLDMAAIVAAAPAGTHFYCCGPAPMLAAYEAAAAGRAPETVHLERFGASAPVATGGDGFVVQLARSGVELRVPSGATILQVLNENGIAVDSSCEAGICGCCEVAVLEGEVEHRDEVLTAAQRASNKSMMVCCSRARCERLVLDL</sequence>
<evidence type="ECO:0000259" key="7">
    <source>
        <dbReference type="PROSITE" id="PS51085"/>
    </source>
</evidence>
<evidence type="ECO:0000256" key="6">
    <source>
        <dbReference type="ARBA" id="ARBA00023014"/>
    </source>
</evidence>
<gene>
    <name evidence="9" type="ORF">LE190_06530</name>
</gene>
<evidence type="ECO:0000256" key="4">
    <source>
        <dbReference type="ARBA" id="ARBA00023002"/>
    </source>
</evidence>
<evidence type="ECO:0000256" key="1">
    <source>
        <dbReference type="ARBA" id="ARBA00022630"/>
    </source>
</evidence>
<dbReference type="InterPro" id="IPR012675">
    <property type="entry name" value="Beta-grasp_dom_sf"/>
</dbReference>
<dbReference type="InterPro" id="IPR039261">
    <property type="entry name" value="FNR_nucleotide-bd"/>
</dbReference>
<dbReference type="CDD" id="cd06185">
    <property type="entry name" value="PDR_like"/>
    <property type="match status" value="1"/>
</dbReference>
<dbReference type="InterPro" id="IPR017927">
    <property type="entry name" value="FAD-bd_FR_type"/>
</dbReference>
<dbReference type="EMBL" id="JAHYBX010000001">
    <property type="protein sequence ID" value="MCA1855582.1"/>
    <property type="molecule type" value="Genomic_DNA"/>
</dbReference>
<keyword evidence="3" id="KW-0479">Metal-binding</keyword>
<keyword evidence="10" id="KW-1185">Reference proteome</keyword>
<reference evidence="9 10" key="1">
    <citation type="submission" date="2021-07" db="EMBL/GenBank/DDBJ databases">
        <title>Characterization of Violacein-producing bacteria and related species.</title>
        <authorList>
            <person name="Wilson H.S."/>
            <person name="De Leon M.E."/>
        </authorList>
    </citation>
    <scope>NUCLEOTIDE SEQUENCE [LARGE SCALE GENOMIC DNA]</scope>
    <source>
        <strain evidence="9 10">HSC-2F05</strain>
    </source>
</reference>
<dbReference type="SUPFAM" id="SSF52343">
    <property type="entry name" value="Ferredoxin reductase-like, C-terminal NADP-linked domain"/>
    <property type="match status" value="1"/>
</dbReference>
<dbReference type="Proteomes" id="UP001198602">
    <property type="component" value="Unassembled WGS sequence"/>
</dbReference>
<organism evidence="9 10">
    <name type="scientific">Massilia hydrophila</name>
    <dbReference type="NCBI Taxonomy" id="3044279"/>
    <lineage>
        <taxon>Bacteria</taxon>
        <taxon>Pseudomonadati</taxon>
        <taxon>Pseudomonadota</taxon>
        <taxon>Betaproteobacteria</taxon>
        <taxon>Burkholderiales</taxon>
        <taxon>Oxalobacteraceae</taxon>
        <taxon>Telluria group</taxon>
        <taxon>Massilia</taxon>
    </lineage>
</organism>
<dbReference type="RefSeq" id="WP_225237919.1">
    <property type="nucleotide sequence ID" value="NZ_JAHYBX010000001.1"/>
</dbReference>
<dbReference type="PROSITE" id="PS51384">
    <property type="entry name" value="FAD_FR"/>
    <property type="match status" value="1"/>
</dbReference>
<proteinExistence type="predicted"/>
<evidence type="ECO:0000256" key="3">
    <source>
        <dbReference type="ARBA" id="ARBA00022723"/>
    </source>
</evidence>
<name>A0ABS7Y937_9BURK</name>
<accession>A0ABS7Y937</accession>
<feature type="domain" description="FAD-binding FR-type" evidence="8">
    <location>
        <begin position="17"/>
        <end position="119"/>
    </location>
</feature>
<keyword evidence="4" id="KW-0560">Oxidoreductase</keyword>
<dbReference type="InterPro" id="IPR001041">
    <property type="entry name" value="2Fe-2S_ferredoxin-type"/>
</dbReference>
<comment type="caution">
    <text evidence="9">The sequence shown here is derived from an EMBL/GenBank/DDBJ whole genome shotgun (WGS) entry which is preliminary data.</text>
</comment>
<evidence type="ECO:0000256" key="5">
    <source>
        <dbReference type="ARBA" id="ARBA00023004"/>
    </source>
</evidence>
<protein>
    <submittedName>
        <fullName evidence="9">PDR/VanB family oxidoreductase</fullName>
    </submittedName>
</protein>
<evidence type="ECO:0000256" key="2">
    <source>
        <dbReference type="ARBA" id="ARBA00022714"/>
    </source>
</evidence>
<dbReference type="PANTHER" id="PTHR47354:SF1">
    <property type="entry name" value="CARNITINE MONOOXYGENASE REDUCTASE SUBUNIT"/>
    <property type="match status" value="1"/>
</dbReference>
<dbReference type="PROSITE" id="PS51085">
    <property type="entry name" value="2FE2S_FER_2"/>
    <property type="match status" value="1"/>
</dbReference>
<dbReference type="SUPFAM" id="SSF54292">
    <property type="entry name" value="2Fe-2S ferredoxin-like"/>
    <property type="match status" value="1"/>
</dbReference>
<dbReference type="InterPro" id="IPR036010">
    <property type="entry name" value="2Fe-2S_ferredoxin-like_sf"/>
</dbReference>
<dbReference type="Gene3D" id="2.40.30.10">
    <property type="entry name" value="Translation factors"/>
    <property type="match status" value="1"/>
</dbReference>